<organism evidence="9 10">
    <name type="scientific">Sinorhizobium glycinis</name>
    <dbReference type="NCBI Taxonomy" id="1472378"/>
    <lineage>
        <taxon>Bacteria</taxon>
        <taxon>Pseudomonadati</taxon>
        <taxon>Pseudomonadota</taxon>
        <taxon>Alphaproteobacteria</taxon>
        <taxon>Hyphomicrobiales</taxon>
        <taxon>Rhizobiaceae</taxon>
        <taxon>Sinorhizobium/Ensifer group</taxon>
        <taxon>Sinorhizobium</taxon>
    </lineage>
</organism>
<dbReference type="OrthoDB" id="9773738at2"/>
<keyword evidence="7" id="KW-0862">Zinc</keyword>
<dbReference type="InterPro" id="IPR001279">
    <property type="entry name" value="Metallo-B-lactamas"/>
</dbReference>
<dbReference type="EMBL" id="LPUX01000061">
    <property type="protein sequence ID" value="OAP38459.1"/>
    <property type="molecule type" value="Genomic_DNA"/>
</dbReference>
<reference evidence="9 10" key="1">
    <citation type="journal article" date="2016" name="Int. J. Syst. Evol. Microbiol.">
        <title>Ensifer glycinis sp. nov., an novel rhizobial species associated with Glycine spp.</title>
        <authorList>
            <person name="Yan H."/>
            <person name="Yan J."/>
            <person name="Sui X.H."/>
            <person name="Wang E.T."/>
            <person name="Chen W.X."/>
            <person name="Zhang X.X."/>
            <person name="Chen W.F."/>
        </authorList>
    </citation>
    <scope>NUCLEOTIDE SEQUENCE [LARGE SCALE GENOMIC DNA]</scope>
    <source>
        <strain evidence="9 10">CCBAU 23380</strain>
    </source>
</reference>
<gene>
    <name evidence="9" type="ORF">AU381_23130</name>
</gene>
<dbReference type="InterPro" id="IPR036866">
    <property type="entry name" value="RibonucZ/Hydroxyglut_hydro"/>
</dbReference>
<dbReference type="Proteomes" id="UP000094025">
    <property type="component" value="Unassembled WGS sequence"/>
</dbReference>
<dbReference type="AlphaFoldDB" id="A0A178XT52"/>
<dbReference type="Pfam" id="PF00753">
    <property type="entry name" value="Lactamase_B"/>
    <property type="match status" value="1"/>
</dbReference>
<feature type="domain" description="Metallo-beta-lactamase" evidence="8">
    <location>
        <begin position="31"/>
        <end position="237"/>
    </location>
</feature>
<comment type="catalytic activity">
    <reaction evidence="1">
        <text>an N-acyl-L-homoserine lactone + H2O = an N-acyl-L-homoserine + H(+)</text>
        <dbReference type="Rhea" id="RHEA:22576"/>
        <dbReference type="ChEBI" id="CHEBI:15377"/>
        <dbReference type="ChEBI" id="CHEBI:15378"/>
        <dbReference type="ChEBI" id="CHEBI:55474"/>
        <dbReference type="ChEBI" id="CHEBI:58921"/>
        <dbReference type="EC" id="3.1.1.81"/>
    </reaction>
</comment>
<evidence type="ECO:0000313" key="9">
    <source>
        <dbReference type="EMBL" id="OAP38459.1"/>
    </source>
</evidence>
<evidence type="ECO:0000256" key="2">
    <source>
        <dbReference type="ARBA" id="ARBA00001947"/>
    </source>
</evidence>
<dbReference type="PANTHER" id="PTHR42978">
    <property type="entry name" value="QUORUM-QUENCHING LACTONASE YTNP-RELATED-RELATED"/>
    <property type="match status" value="1"/>
</dbReference>
<evidence type="ECO:0000256" key="3">
    <source>
        <dbReference type="ARBA" id="ARBA00007749"/>
    </source>
</evidence>
<dbReference type="PANTHER" id="PTHR42978:SF2">
    <property type="entry name" value="102 KBASES UNSTABLE REGION: FROM 1 TO 119443"/>
    <property type="match status" value="1"/>
</dbReference>
<comment type="cofactor">
    <cofactor evidence="2">
        <name>Zn(2+)</name>
        <dbReference type="ChEBI" id="CHEBI:29105"/>
    </cofactor>
</comment>
<dbReference type="RefSeq" id="WP_064242998.1">
    <property type="nucleotide sequence ID" value="NZ_LPUX01000061.1"/>
</dbReference>
<dbReference type="GO" id="GO:0102007">
    <property type="term" value="F:acyl-L-homoserine-lactone lactonohydrolase activity"/>
    <property type="evidence" value="ECO:0007669"/>
    <property type="project" value="UniProtKB-EC"/>
</dbReference>
<protein>
    <recommendedName>
        <fullName evidence="4">quorum-quenching N-acyl-homoserine lactonase</fullName>
        <ecNumber evidence="4">3.1.1.81</ecNumber>
    </recommendedName>
</protein>
<evidence type="ECO:0000256" key="6">
    <source>
        <dbReference type="ARBA" id="ARBA00022801"/>
    </source>
</evidence>
<dbReference type="EC" id="3.1.1.81" evidence="4"/>
<dbReference type="SUPFAM" id="SSF56281">
    <property type="entry name" value="Metallo-hydrolase/oxidoreductase"/>
    <property type="match status" value="1"/>
</dbReference>
<evidence type="ECO:0000256" key="1">
    <source>
        <dbReference type="ARBA" id="ARBA00000450"/>
    </source>
</evidence>
<comment type="caution">
    <text evidence="9">The sequence shown here is derived from an EMBL/GenBank/DDBJ whole genome shotgun (WGS) entry which is preliminary data.</text>
</comment>
<evidence type="ECO:0000259" key="8">
    <source>
        <dbReference type="SMART" id="SM00849"/>
    </source>
</evidence>
<keyword evidence="10" id="KW-1185">Reference proteome</keyword>
<name>A0A178XT52_9HYPH</name>
<dbReference type="SMART" id="SM00849">
    <property type="entry name" value="Lactamase_B"/>
    <property type="match status" value="1"/>
</dbReference>
<evidence type="ECO:0000256" key="7">
    <source>
        <dbReference type="ARBA" id="ARBA00022833"/>
    </source>
</evidence>
<dbReference type="InterPro" id="IPR051013">
    <property type="entry name" value="MBL_superfamily_lactonases"/>
</dbReference>
<proteinExistence type="inferred from homology"/>
<evidence type="ECO:0000313" key="10">
    <source>
        <dbReference type="Proteomes" id="UP000094025"/>
    </source>
</evidence>
<keyword evidence="6 9" id="KW-0378">Hydrolase</keyword>
<dbReference type="STRING" id="1472378.AU381_23130"/>
<dbReference type="GO" id="GO:0046872">
    <property type="term" value="F:metal ion binding"/>
    <property type="evidence" value="ECO:0007669"/>
    <property type="project" value="UniProtKB-KW"/>
</dbReference>
<evidence type="ECO:0000256" key="5">
    <source>
        <dbReference type="ARBA" id="ARBA00022723"/>
    </source>
</evidence>
<dbReference type="Gene3D" id="3.60.15.10">
    <property type="entry name" value="Ribonuclease Z/Hydroxyacylglutathione hydrolase-like"/>
    <property type="match status" value="1"/>
</dbReference>
<evidence type="ECO:0000256" key="4">
    <source>
        <dbReference type="ARBA" id="ARBA00013131"/>
    </source>
</evidence>
<accession>A0A178XT52</accession>
<comment type="similarity">
    <text evidence="3">Belongs to the metallo-beta-lactamase superfamily.</text>
</comment>
<sequence>MKMHFLAGGRVRMRRSVFVPGVAKEETIELPVHATLIRHRQGNVLFDTGCNPEAATDPQARWGGLAKVMTPIFDPEQTVVRQLAALGLEAGDIDVVICSHLHPDHCGCNQYFGRATILCHEAEVAAAKTDAAENQGYLKPEWDQPQGFQTFSAEHDVFGDGHIVLLPMPGHTPGMTVAHVSLRDSGTFVLASDAAPLQANIDAGVAPRNTWNMELAAAALARLKVFRDKGATIVSGHDEAQWQALRKGREFYE</sequence>
<dbReference type="CDD" id="cd07729">
    <property type="entry name" value="AHL_lactonase_MBL-fold"/>
    <property type="match status" value="1"/>
</dbReference>
<keyword evidence="5" id="KW-0479">Metal-binding</keyword>